<dbReference type="Pfam" id="PF00571">
    <property type="entry name" value="CBS"/>
    <property type="match status" value="3"/>
</dbReference>
<feature type="domain" description="CBS" evidence="5">
    <location>
        <begin position="27"/>
        <end position="83"/>
    </location>
</feature>
<evidence type="ECO:0000256" key="4">
    <source>
        <dbReference type="SAM" id="MobiDB-lite"/>
    </source>
</evidence>
<organism evidence="6 7">
    <name type="scientific">Chlamydomonas schloesseri</name>
    <dbReference type="NCBI Taxonomy" id="2026947"/>
    <lineage>
        <taxon>Eukaryota</taxon>
        <taxon>Viridiplantae</taxon>
        <taxon>Chlorophyta</taxon>
        <taxon>core chlorophytes</taxon>
        <taxon>Chlorophyceae</taxon>
        <taxon>CS clade</taxon>
        <taxon>Chlamydomonadales</taxon>
        <taxon>Chlamydomonadaceae</taxon>
        <taxon>Chlamydomonas</taxon>
    </lineage>
</organism>
<dbReference type="Proteomes" id="UP000613740">
    <property type="component" value="Unassembled WGS sequence"/>
</dbReference>
<dbReference type="SUPFAM" id="SSF54631">
    <property type="entry name" value="CBS-domain pair"/>
    <property type="match status" value="2"/>
</dbReference>
<name>A0A836BC27_9CHLO</name>
<keyword evidence="7" id="KW-1185">Reference proteome</keyword>
<evidence type="ECO:0000256" key="3">
    <source>
        <dbReference type="PROSITE-ProRule" id="PRU00703"/>
    </source>
</evidence>
<dbReference type="InterPro" id="IPR046342">
    <property type="entry name" value="CBS_dom_sf"/>
</dbReference>
<evidence type="ECO:0000313" key="7">
    <source>
        <dbReference type="Proteomes" id="UP000613740"/>
    </source>
</evidence>
<feature type="compositionally biased region" description="Acidic residues" evidence="4">
    <location>
        <begin position="388"/>
        <end position="410"/>
    </location>
</feature>
<evidence type="ECO:0000256" key="2">
    <source>
        <dbReference type="ARBA" id="ARBA00023122"/>
    </source>
</evidence>
<reference evidence="6" key="1">
    <citation type="journal article" date="2020" name="bioRxiv">
        <title>Comparative genomics of Chlamydomonas.</title>
        <authorList>
            <person name="Craig R.J."/>
            <person name="Hasan A.R."/>
            <person name="Ness R.W."/>
            <person name="Keightley P.D."/>
        </authorList>
    </citation>
    <scope>NUCLEOTIDE SEQUENCE</scope>
    <source>
        <strain evidence="6">CCAP 11/173</strain>
    </source>
</reference>
<dbReference type="SMART" id="SM00116">
    <property type="entry name" value="CBS"/>
    <property type="match status" value="3"/>
</dbReference>
<evidence type="ECO:0000256" key="1">
    <source>
        <dbReference type="ARBA" id="ARBA00022737"/>
    </source>
</evidence>
<feature type="domain" description="CBS" evidence="5">
    <location>
        <begin position="316"/>
        <end position="374"/>
    </location>
</feature>
<dbReference type="PANTHER" id="PTHR13780:SF128">
    <property type="entry name" value="CBS DOMAIN-CONTAINING PROTEIN"/>
    <property type="match status" value="1"/>
</dbReference>
<comment type="caution">
    <text evidence="6">The sequence shown here is derived from an EMBL/GenBank/DDBJ whole genome shotgun (WGS) entry which is preliminary data.</text>
</comment>
<dbReference type="PANTHER" id="PTHR13780">
    <property type="entry name" value="AMP-ACTIVATED PROTEIN KINASE, GAMMA REGULATORY SUBUNIT"/>
    <property type="match status" value="1"/>
</dbReference>
<dbReference type="InterPro" id="IPR050511">
    <property type="entry name" value="AMPK_gamma/SDS23_families"/>
</dbReference>
<feature type="domain" description="CBS" evidence="5">
    <location>
        <begin position="220"/>
        <end position="277"/>
    </location>
</feature>
<dbReference type="OrthoDB" id="449052at2759"/>
<protein>
    <recommendedName>
        <fullName evidence="5">CBS domain-containing protein</fullName>
    </recommendedName>
</protein>
<dbReference type="CDD" id="cd02205">
    <property type="entry name" value="CBS_pair_SF"/>
    <property type="match status" value="1"/>
</dbReference>
<dbReference type="InterPro" id="IPR000644">
    <property type="entry name" value="CBS_dom"/>
</dbReference>
<evidence type="ECO:0000259" key="5">
    <source>
        <dbReference type="PROSITE" id="PS51371"/>
    </source>
</evidence>
<keyword evidence="1" id="KW-0677">Repeat</keyword>
<dbReference type="GO" id="GO:0005634">
    <property type="term" value="C:nucleus"/>
    <property type="evidence" value="ECO:0007669"/>
    <property type="project" value="TreeGrafter"/>
</dbReference>
<keyword evidence="2 3" id="KW-0129">CBS domain</keyword>
<accession>A0A836BC27</accession>
<evidence type="ECO:0000313" key="6">
    <source>
        <dbReference type="EMBL" id="KAG2453470.1"/>
    </source>
</evidence>
<feature type="region of interest" description="Disordered" evidence="4">
    <location>
        <begin position="372"/>
        <end position="410"/>
    </location>
</feature>
<sequence>MSSVTALFEPLRSWLSSESLQNFVSTHTHSIIALKKNAPVGEALKTLGDNKILSVPVLDDEGEYLGAFSVGDVLRVLMQELETQLGHGWFERMSTIKAAELEAVGSAVCAKKVHTVTHPGDLWLKGDAKTTVLTVIKEGFQVLESKGHHRIFVVDPAKAHSVTVSGNTVVINIKPGSEKPEASGLRPTDIVSQLDVVKLVSQHKDKLELVMDKTLEELEIFEGSVFTIHASATALEAFHHMALDHKSCLGIVDNTGKLIGSVSISDLRFVGPNNYGLLMSTVSEFSVIINGKGPSAEDAIKGTRVAGAADGKWSDVLKVVPLPTLTPSATFGKLLETMASQNLHRIYIVDEDGKPVSIVTLTDVLREIIKPEPPQHNFKRMGTNDLPETTDDEEGDDDDDDDDEDEEEAK</sequence>
<gene>
    <name evidence="6" type="ORF">HYH02_001691</name>
</gene>
<dbReference type="PROSITE" id="PS51371">
    <property type="entry name" value="CBS"/>
    <property type="match status" value="3"/>
</dbReference>
<dbReference type="EMBL" id="JAEHOD010000003">
    <property type="protein sequence ID" value="KAG2453470.1"/>
    <property type="molecule type" value="Genomic_DNA"/>
</dbReference>
<dbReference type="AlphaFoldDB" id="A0A836BC27"/>
<dbReference type="Gene3D" id="3.10.580.10">
    <property type="entry name" value="CBS-domain"/>
    <property type="match status" value="3"/>
</dbReference>
<dbReference type="GO" id="GO:0005737">
    <property type="term" value="C:cytoplasm"/>
    <property type="evidence" value="ECO:0007669"/>
    <property type="project" value="TreeGrafter"/>
</dbReference>
<proteinExistence type="predicted"/>